<reference evidence="12" key="1">
    <citation type="submission" date="2017-02" db="UniProtKB">
        <authorList>
            <consortium name="WormBaseParasite"/>
        </authorList>
    </citation>
    <scope>IDENTIFICATION</scope>
</reference>
<evidence type="ECO:0000256" key="8">
    <source>
        <dbReference type="PROSITE-ProRule" id="PRU00276"/>
    </source>
</evidence>
<comment type="caution">
    <text evidence="8">Lacks conserved residue(s) required for the propagation of feature annotation.</text>
</comment>
<dbReference type="SUPFAM" id="SSF55486">
    <property type="entry name" value="Metalloproteases ('zincins'), catalytic domain"/>
    <property type="match status" value="1"/>
</dbReference>
<keyword evidence="5" id="KW-0482">Metalloprotease</keyword>
<evidence type="ECO:0000313" key="12">
    <source>
        <dbReference type="WBParaSite" id="ACOC_0000284401-mRNA-1"/>
    </source>
</evidence>
<feature type="binding site" evidence="8">
    <location>
        <position position="213"/>
    </location>
    <ligand>
        <name>Zn(2+)</name>
        <dbReference type="ChEBI" id="CHEBI:29105"/>
        <note>catalytic</note>
    </ligand>
</feature>
<feature type="disulfide bond" evidence="8">
    <location>
        <begin position="220"/>
        <end position="225"/>
    </location>
</feature>
<keyword evidence="11" id="KW-1185">Reference proteome</keyword>
<gene>
    <name evidence="10" type="ORF">ACOC_LOCUS2845</name>
</gene>
<dbReference type="PANTHER" id="PTHR13723">
    <property type="entry name" value="ADAMTS A DISINTEGRIN AND METALLOPROTEASE WITH THROMBOSPONDIN MOTIFS PROTEASE"/>
    <property type="match status" value="1"/>
</dbReference>
<dbReference type="AlphaFoldDB" id="A0A0R3PFA9"/>
<dbReference type="InterPro" id="IPR041645">
    <property type="entry name" value="ADAMTS_CR_2"/>
</dbReference>
<feature type="active site" evidence="8">
    <location>
        <position position="204"/>
    </location>
</feature>
<dbReference type="GO" id="GO:0006508">
    <property type="term" value="P:proteolysis"/>
    <property type="evidence" value="ECO:0007669"/>
    <property type="project" value="UniProtKB-KW"/>
</dbReference>
<evidence type="ECO:0000256" key="5">
    <source>
        <dbReference type="ARBA" id="ARBA00023049"/>
    </source>
</evidence>
<accession>A0A0R3PFA9</accession>
<proteinExistence type="predicted"/>
<dbReference type="Gene3D" id="3.40.390.10">
    <property type="entry name" value="Collagenase (Catalytic Domain)"/>
    <property type="match status" value="1"/>
</dbReference>
<feature type="binding site" evidence="8">
    <location>
        <position position="207"/>
    </location>
    <ligand>
        <name>Zn(2+)</name>
        <dbReference type="ChEBI" id="CHEBI:29105"/>
        <note>catalytic</note>
    </ligand>
</feature>
<keyword evidence="3" id="KW-0378">Hydrolase</keyword>
<dbReference type="OrthoDB" id="10035764at2759"/>
<evidence type="ECO:0000259" key="9">
    <source>
        <dbReference type="PROSITE" id="PS50215"/>
    </source>
</evidence>
<keyword evidence="2 8" id="KW-0479">Metal-binding</keyword>
<protein>
    <submittedName>
        <fullName evidence="12">Peptidase M12B domain-containing protein</fullName>
    </submittedName>
</protein>
<feature type="binding site" evidence="8">
    <location>
        <position position="203"/>
    </location>
    <ligand>
        <name>Zn(2+)</name>
        <dbReference type="ChEBI" id="CHEBI:29105"/>
        <note>catalytic</note>
    </ligand>
</feature>
<dbReference type="PANTHER" id="PTHR13723:SF315">
    <property type="entry name" value="NO LONG NERVE CORD, ISOFORM C"/>
    <property type="match status" value="1"/>
</dbReference>
<dbReference type="Pfam" id="PF01421">
    <property type="entry name" value="Reprolysin"/>
    <property type="match status" value="1"/>
</dbReference>
<evidence type="ECO:0000256" key="7">
    <source>
        <dbReference type="ARBA" id="ARBA00023180"/>
    </source>
</evidence>
<evidence type="ECO:0000313" key="10">
    <source>
        <dbReference type="EMBL" id="VDM54430.1"/>
    </source>
</evidence>
<evidence type="ECO:0000313" key="11">
    <source>
        <dbReference type="Proteomes" id="UP000267027"/>
    </source>
</evidence>
<sequence>MGIHDKLTKRELQYVFGVEERSQVPEYQLIKTEKYRKEDGGLRIRFSAWDDEFVLDLKPNRKLISPHIPEQHLVFKRSASLLTTFEQNIEEEIIQLNDIQESFCDTSENMDDRATGEIRSLNYSIPSSAKLDSLFVFPNMDPITLEIGLFLDSKLFEHFQRYDIYHTTASVAGVAPVARMCDQLFACSLVEGLHLGRSFVLAHEMGHNMGMVHDGVQNQCSKSCCLMSAVNGAGKTTWSECSVREFNSFLLQLDESGRGNCLRDGSPGLPDRNHLHDGRSPGQRFTADQQCAYFWGRDYQVEIPSGRSIEDICRILWCGNGGSTISTAHPALEGSYCGHGKWCHEGKCQPWMSPGPSPSVVHGGWSRWSHAGDRCPIQHCQVTGSISIKPQHRDCVNPAPNNGGRHCQGASIRGILCSTHYNPCQDGYSREEYSNHMCSSIKHDPIKPDRQLTGDGFERRFTTCFISLQPCFFLLIFLST</sequence>
<keyword evidence="4 8" id="KW-0862">Zinc</keyword>
<evidence type="ECO:0000256" key="1">
    <source>
        <dbReference type="ARBA" id="ARBA00022670"/>
    </source>
</evidence>
<reference evidence="10 11" key="2">
    <citation type="submission" date="2018-11" db="EMBL/GenBank/DDBJ databases">
        <authorList>
            <consortium name="Pathogen Informatics"/>
        </authorList>
    </citation>
    <scope>NUCLEOTIDE SEQUENCE [LARGE SCALE GENOMIC DNA]</scope>
    <source>
        <strain evidence="10 11">Costa Rica</strain>
    </source>
</reference>
<dbReference type="InterPro" id="IPR001590">
    <property type="entry name" value="Peptidase_M12B"/>
</dbReference>
<dbReference type="GO" id="GO:0030198">
    <property type="term" value="P:extracellular matrix organization"/>
    <property type="evidence" value="ECO:0007669"/>
    <property type="project" value="TreeGrafter"/>
</dbReference>
<dbReference type="InterPro" id="IPR024079">
    <property type="entry name" value="MetalloPept_cat_dom_sf"/>
</dbReference>
<keyword evidence="6 8" id="KW-1015">Disulfide bond</keyword>
<dbReference type="PROSITE" id="PS50215">
    <property type="entry name" value="ADAM_MEPRO"/>
    <property type="match status" value="1"/>
</dbReference>
<dbReference type="InterPro" id="IPR036383">
    <property type="entry name" value="TSP1_rpt_sf"/>
</dbReference>
<dbReference type="STRING" id="334426.A0A0R3PFA9"/>
<keyword evidence="1" id="KW-0645">Protease</keyword>
<feature type="domain" description="Peptidase M12B" evidence="9">
    <location>
        <begin position="62"/>
        <end position="250"/>
    </location>
</feature>
<dbReference type="InterPro" id="IPR050439">
    <property type="entry name" value="ADAMTS_ADAMTS-like"/>
</dbReference>
<evidence type="ECO:0000256" key="6">
    <source>
        <dbReference type="ARBA" id="ARBA00023157"/>
    </source>
</evidence>
<evidence type="ECO:0000256" key="4">
    <source>
        <dbReference type="ARBA" id="ARBA00022833"/>
    </source>
</evidence>
<dbReference type="Gene3D" id="3.40.1620.60">
    <property type="match status" value="1"/>
</dbReference>
<dbReference type="Pfam" id="PF17771">
    <property type="entry name" value="ADAMTS_CR_2"/>
    <property type="match status" value="1"/>
</dbReference>
<dbReference type="WBParaSite" id="ACOC_0000284401-mRNA-1">
    <property type="protein sequence ID" value="ACOC_0000284401-mRNA-1"/>
    <property type="gene ID" value="ACOC_0000284401"/>
</dbReference>
<evidence type="ECO:0000256" key="3">
    <source>
        <dbReference type="ARBA" id="ARBA00022801"/>
    </source>
</evidence>
<dbReference type="Proteomes" id="UP000267027">
    <property type="component" value="Unassembled WGS sequence"/>
</dbReference>
<organism evidence="12">
    <name type="scientific">Angiostrongylus costaricensis</name>
    <name type="common">Nematode worm</name>
    <dbReference type="NCBI Taxonomy" id="334426"/>
    <lineage>
        <taxon>Eukaryota</taxon>
        <taxon>Metazoa</taxon>
        <taxon>Ecdysozoa</taxon>
        <taxon>Nematoda</taxon>
        <taxon>Chromadorea</taxon>
        <taxon>Rhabditida</taxon>
        <taxon>Rhabditina</taxon>
        <taxon>Rhabditomorpha</taxon>
        <taxon>Strongyloidea</taxon>
        <taxon>Metastrongylidae</taxon>
        <taxon>Angiostrongylus</taxon>
    </lineage>
</organism>
<dbReference type="GO" id="GO:0004222">
    <property type="term" value="F:metalloendopeptidase activity"/>
    <property type="evidence" value="ECO:0007669"/>
    <property type="project" value="InterPro"/>
</dbReference>
<name>A0A0R3PFA9_ANGCS</name>
<dbReference type="EMBL" id="UYYA01000661">
    <property type="protein sequence ID" value="VDM54430.1"/>
    <property type="molecule type" value="Genomic_DNA"/>
</dbReference>
<keyword evidence="7" id="KW-0325">Glycoprotein</keyword>
<evidence type="ECO:0000256" key="2">
    <source>
        <dbReference type="ARBA" id="ARBA00022723"/>
    </source>
</evidence>
<dbReference type="GO" id="GO:0031012">
    <property type="term" value="C:extracellular matrix"/>
    <property type="evidence" value="ECO:0007669"/>
    <property type="project" value="TreeGrafter"/>
</dbReference>
<dbReference type="GO" id="GO:0046872">
    <property type="term" value="F:metal ion binding"/>
    <property type="evidence" value="ECO:0007669"/>
    <property type="project" value="UniProtKB-KW"/>
</dbReference>
<dbReference type="Gene3D" id="2.20.100.10">
    <property type="entry name" value="Thrombospondin type-1 (TSP1) repeat"/>
    <property type="match status" value="1"/>
</dbReference>